<reference evidence="6 7" key="1">
    <citation type="submission" date="2020-06" db="EMBL/GenBank/DDBJ databases">
        <authorList>
            <person name="Li R."/>
            <person name="Bekaert M."/>
        </authorList>
    </citation>
    <scope>NUCLEOTIDE SEQUENCE [LARGE SCALE GENOMIC DNA]</scope>
    <source>
        <strain evidence="7">wild</strain>
    </source>
</reference>
<evidence type="ECO:0000256" key="4">
    <source>
        <dbReference type="ARBA" id="ARBA00023212"/>
    </source>
</evidence>
<dbReference type="PANTHER" id="PTHR20940:SF1">
    <property type="entry name" value="CIBOULOT, ISOFORM A"/>
    <property type="match status" value="1"/>
</dbReference>
<dbReference type="GO" id="GO:0005856">
    <property type="term" value="C:cytoskeleton"/>
    <property type="evidence" value="ECO:0007669"/>
    <property type="project" value="UniProtKB-SubCell"/>
</dbReference>
<evidence type="ECO:0000256" key="2">
    <source>
        <dbReference type="ARBA" id="ARBA00009511"/>
    </source>
</evidence>
<keyword evidence="7" id="KW-1185">Reference proteome</keyword>
<dbReference type="InterPro" id="IPR038386">
    <property type="entry name" value="Beta-thymosin_sf"/>
</dbReference>
<dbReference type="GO" id="GO:0003785">
    <property type="term" value="F:actin monomer binding"/>
    <property type="evidence" value="ECO:0007669"/>
    <property type="project" value="InterPro"/>
</dbReference>
<evidence type="ECO:0000256" key="1">
    <source>
        <dbReference type="ARBA" id="ARBA00004245"/>
    </source>
</evidence>
<protein>
    <submittedName>
        <fullName evidence="6">Uncharacterized protein</fullName>
    </submittedName>
</protein>
<dbReference type="Proteomes" id="UP000507470">
    <property type="component" value="Unassembled WGS sequence"/>
</dbReference>
<dbReference type="FunFam" id="1.20.5.520:FF:000001">
    <property type="entry name" value="Thymosin beta"/>
    <property type="match status" value="1"/>
</dbReference>
<feature type="region of interest" description="Disordered" evidence="5">
    <location>
        <begin position="360"/>
        <end position="386"/>
    </location>
</feature>
<comment type="similarity">
    <text evidence="2">Belongs to the thymosin beta family.</text>
</comment>
<dbReference type="GO" id="GO:0007015">
    <property type="term" value="P:actin filament organization"/>
    <property type="evidence" value="ECO:0007669"/>
    <property type="project" value="InterPro"/>
</dbReference>
<gene>
    <name evidence="6" type="ORF">MCOR_42260</name>
</gene>
<dbReference type="SMART" id="SM00152">
    <property type="entry name" value="THY"/>
    <property type="match status" value="5"/>
</dbReference>
<dbReference type="GO" id="GO:0005829">
    <property type="term" value="C:cytosol"/>
    <property type="evidence" value="ECO:0007669"/>
    <property type="project" value="TreeGrafter"/>
</dbReference>
<evidence type="ECO:0000256" key="3">
    <source>
        <dbReference type="ARBA" id="ARBA00022490"/>
    </source>
</evidence>
<dbReference type="InterPro" id="IPR001152">
    <property type="entry name" value="Beta-thymosin"/>
</dbReference>
<comment type="subcellular location">
    <subcellularLocation>
        <location evidence="1">Cytoplasm</location>
        <location evidence="1">Cytoskeleton</location>
    </subcellularLocation>
</comment>
<name>A0A6J8DLA6_MYTCO</name>
<keyword evidence="3" id="KW-0963">Cytoplasm</keyword>
<proteinExistence type="inferred from homology"/>
<dbReference type="Gene3D" id="1.20.5.520">
    <property type="entry name" value="Single helix bin"/>
    <property type="match status" value="5"/>
</dbReference>
<organism evidence="6 7">
    <name type="scientific">Mytilus coruscus</name>
    <name type="common">Sea mussel</name>
    <dbReference type="NCBI Taxonomy" id="42192"/>
    <lineage>
        <taxon>Eukaryota</taxon>
        <taxon>Metazoa</taxon>
        <taxon>Spiralia</taxon>
        <taxon>Lophotrochozoa</taxon>
        <taxon>Mollusca</taxon>
        <taxon>Bivalvia</taxon>
        <taxon>Autobranchia</taxon>
        <taxon>Pteriomorphia</taxon>
        <taxon>Mytilida</taxon>
        <taxon>Mytiloidea</taxon>
        <taxon>Mytilidae</taxon>
        <taxon>Mytilinae</taxon>
        <taxon>Mytilus</taxon>
    </lineage>
</organism>
<sequence length="386" mass="43048">MLETRSDQKPPTMKCNASSMKNLVTGLPLHLNSTLPNKLLTDPQPSNDAGCSNTVTQKVDYATVETEEIDIHEQIASTDLETENSHELKLISNQPDISTPIVIAAANVELLEQDLIAIGNNNQEGHFLGETKPQKDPNKTTSGWLSDIFSMSLILYNALFPTSEYINSVPTMAIPCGWLQISVPVFRITDCYKNKVKLTRAISKASTESLHHVKTDEKNPLPSKEVIAQEKTEQELMSGIEGFDAGKLKHTETQEKNPLPDPSAIEQEKRECEMRHSIGDFNKSKLRHSQTEVKNPLPSTEAINLEKQEVEKIQAIEGFKKDSLKHTEPTVKNVLPDQNTLEAEKKEQELKDAVTKFNRNSLKKTTTEEKNALPSSQDIAEEKAAK</sequence>
<evidence type="ECO:0000256" key="5">
    <source>
        <dbReference type="SAM" id="MobiDB-lite"/>
    </source>
</evidence>
<dbReference type="OrthoDB" id="2151618at2759"/>
<dbReference type="Pfam" id="PF01290">
    <property type="entry name" value="Thymosin"/>
    <property type="match status" value="5"/>
</dbReference>
<dbReference type="PANTHER" id="PTHR20940">
    <property type="entry name" value="TETRA THYMOSIN"/>
    <property type="match status" value="1"/>
</dbReference>
<dbReference type="EMBL" id="CACVKT020007612">
    <property type="protein sequence ID" value="CAC5408916.1"/>
    <property type="molecule type" value="Genomic_DNA"/>
</dbReference>
<evidence type="ECO:0000313" key="6">
    <source>
        <dbReference type="EMBL" id="CAC5408916.1"/>
    </source>
</evidence>
<keyword evidence="4" id="KW-0206">Cytoskeleton</keyword>
<dbReference type="AlphaFoldDB" id="A0A6J8DLA6"/>
<evidence type="ECO:0000313" key="7">
    <source>
        <dbReference type="Proteomes" id="UP000507470"/>
    </source>
</evidence>
<accession>A0A6J8DLA6</accession>